<proteinExistence type="predicted"/>
<reference evidence="2" key="2">
    <citation type="submission" date="2021-02" db="EMBL/GenBank/DDBJ databases">
        <authorList>
            <person name="Kimball J.A."/>
            <person name="Haas M.W."/>
            <person name="Macchietto M."/>
            <person name="Kono T."/>
            <person name="Duquette J."/>
            <person name="Shao M."/>
        </authorList>
    </citation>
    <scope>NUCLEOTIDE SEQUENCE</scope>
    <source>
        <tissue evidence="2">Fresh leaf tissue</tissue>
    </source>
</reference>
<dbReference type="AlphaFoldDB" id="A0A8J6BXE5"/>
<protein>
    <recommendedName>
        <fullName evidence="4">Histone H2A</fullName>
    </recommendedName>
</protein>
<feature type="region of interest" description="Disordered" evidence="1">
    <location>
        <begin position="62"/>
        <end position="89"/>
    </location>
</feature>
<evidence type="ECO:0000256" key="1">
    <source>
        <dbReference type="SAM" id="MobiDB-lite"/>
    </source>
</evidence>
<evidence type="ECO:0000313" key="2">
    <source>
        <dbReference type="EMBL" id="KAG8093523.1"/>
    </source>
</evidence>
<reference evidence="2" key="1">
    <citation type="journal article" date="2021" name="bioRxiv">
        <title>Whole Genome Assembly and Annotation of Northern Wild Rice, Zizania palustris L., Supports a Whole Genome Duplication in the Zizania Genus.</title>
        <authorList>
            <person name="Haas M."/>
            <person name="Kono T."/>
            <person name="Macchietto M."/>
            <person name="Millas R."/>
            <person name="McGilp L."/>
            <person name="Shao M."/>
            <person name="Duquette J."/>
            <person name="Hirsch C.N."/>
            <person name="Kimball J."/>
        </authorList>
    </citation>
    <scope>NUCLEOTIDE SEQUENCE</scope>
    <source>
        <tissue evidence="2">Fresh leaf tissue</tissue>
    </source>
</reference>
<comment type="caution">
    <text evidence="2">The sequence shown here is derived from an EMBL/GenBank/DDBJ whole genome shotgun (WGS) entry which is preliminary data.</text>
</comment>
<gene>
    <name evidence="2" type="ORF">GUJ93_ZPchr0012g19685</name>
</gene>
<evidence type="ECO:0000313" key="3">
    <source>
        <dbReference type="Proteomes" id="UP000729402"/>
    </source>
</evidence>
<dbReference type="PROSITE" id="PS00046">
    <property type="entry name" value="HISTONE_H2A"/>
    <property type="match status" value="1"/>
</dbReference>
<name>A0A8J6BXE5_ZIZPA</name>
<evidence type="ECO:0008006" key="4">
    <source>
        <dbReference type="Google" id="ProtNLM"/>
    </source>
</evidence>
<dbReference type="InterPro" id="IPR032458">
    <property type="entry name" value="Histone_H2A_CS"/>
</dbReference>
<sequence>MRYGFGRFALATAGGAHKVASRPRAPKWRITGGCVREQRRGGGGCGEGPRELSSLTRKCGREEQLADDGDAAEKGVAGRKFGGPRKKSVSRSVKAGLQFPVGRIGRYLKKGQISCLEELVAVCDQPLSHGLHQCCREGEAGEPAGPQLGGQTVLR</sequence>
<keyword evidence="3" id="KW-1185">Reference proteome</keyword>
<accession>A0A8J6BXE5</accession>
<dbReference type="Proteomes" id="UP000729402">
    <property type="component" value="Unassembled WGS sequence"/>
</dbReference>
<organism evidence="2 3">
    <name type="scientific">Zizania palustris</name>
    <name type="common">Northern wild rice</name>
    <dbReference type="NCBI Taxonomy" id="103762"/>
    <lineage>
        <taxon>Eukaryota</taxon>
        <taxon>Viridiplantae</taxon>
        <taxon>Streptophyta</taxon>
        <taxon>Embryophyta</taxon>
        <taxon>Tracheophyta</taxon>
        <taxon>Spermatophyta</taxon>
        <taxon>Magnoliopsida</taxon>
        <taxon>Liliopsida</taxon>
        <taxon>Poales</taxon>
        <taxon>Poaceae</taxon>
        <taxon>BOP clade</taxon>
        <taxon>Oryzoideae</taxon>
        <taxon>Oryzeae</taxon>
        <taxon>Zizaniinae</taxon>
        <taxon>Zizania</taxon>
    </lineage>
</organism>
<dbReference type="EMBL" id="JAAALK010000080">
    <property type="protein sequence ID" value="KAG8093523.1"/>
    <property type="molecule type" value="Genomic_DNA"/>
</dbReference>